<gene>
    <name evidence="10" type="ORF">ACFQEU_02395</name>
</gene>
<dbReference type="GO" id="GO:0004673">
    <property type="term" value="F:protein histidine kinase activity"/>
    <property type="evidence" value="ECO:0007669"/>
    <property type="project" value="UniProtKB-EC"/>
</dbReference>
<proteinExistence type="predicted"/>
<feature type="domain" description="Response regulatory" evidence="9">
    <location>
        <begin position="9"/>
        <end position="125"/>
    </location>
</feature>
<dbReference type="PROSITE" id="PS50109">
    <property type="entry name" value="HIS_KIN"/>
    <property type="match status" value="1"/>
</dbReference>
<dbReference type="PANTHER" id="PTHR43711:SF1">
    <property type="entry name" value="HISTIDINE KINASE 1"/>
    <property type="match status" value="1"/>
</dbReference>
<dbReference type="SUPFAM" id="SSF55874">
    <property type="entry name" value="ATPase domain of HSP90 chaperone/DNA topoisomerase II/histidine kinase"/>
    <property type="match status" value="1"/>
</dbReference>
<evidence type="ECO:0000313" key="10">
    <source>
        <dbReference type="EMBL" id="MFC6752326.1"/>
    </source>
</evidence>
<dbReference type="Pfam" id="PF00512">
    <property type="entry name" value="HisKA"/>
    <property type="match status" value="1"/>
</dbReference>
<dbReference type="InterPro" id="IPR003594">
    <property type="entry name" value="HATPase_dom"/>
</dbReference>
<dbReference type="Gene3D" id="1.10.287.130">
    <property type="match status" value="1"/>
</dbReference>
<dbReference type="Pfam" id="PF00072">
    <property type="entry name" value="Response_reg"/>
    <property type="match status" value="1"/>
</dbReference>
<dbReference type="SMART" id="SM00388">
    <property type="entry name" value="HisKA"/>
    <property type="match status" value="1"/>
</dbReference>
<feature type="domain" description="Histidine kinase" evidence="8">
    <location>
        <begin position="149"/>
        <end position="350"/>
    </location>
</feature>
<keyword evidence="6" id="KW-0902">Two-component regulatory system</keyword>
<dbReference type="PRINTS" id="PR00344">
    <property type="entry name" value="BCTRLSENSOR"/>
</dbReference>
<evidence type="ECO:0000313" key="11">
    <source>
        <dbReference type="Proteomes" id="UP001596442"/>
    </source>
</evidence>
<reference evidence="10 11" key="1">
    <citation type="journal article" date="2019" name="Int. J. Syst. Evol. Microbiol.">
        <title>The Global Catalogue of Microorganisms (GCM) 10K type strain sequencing project: providing services to taxonomists for standard genome sequencing and annotation.</title>
        <authorList>
            <consortium name="The Broad Institute Genomics Platform"/>
            <consortium name="The Broad Institute Genome Sequencing Center for Infectious Disease"/>
            <person name="Wu L."/>
            <person name="Ma J."/>
        </authorList>
    </citation>
    <scope>NUCLEOTIDE SEQUENCE [LARGE SCALE GENOMIC DNA]</scope>
    <source>
        <strain evidence="10 11">CGMCC 1.3239</strain>
    </source>
</reference>
<dbReference type="InterPro" id="IPR004358">
    <property type="entry name" value="Sig_transdc_His_kin-like_C"/>
</dbReference>
<dbReference type="SUPFAM" id="SSF52172">
    <property type="entry name" value="CheY-like"/>
    <property type="match status" value="1"/>
</dbReference>
<evidence type="ECO:0000259" key="8">
    <source>
        <dbReference type="PROSITE" id="PS50109"/>
    </source>
</evidence>
<evidence type="ECO:0000256" key="3">
    <source>
        <dbReference type="ARBA" id="ARBA00022553"/>
    </source>
</evidence>
<evidence type="ECO:0000259" key="9">
    <source>
        <dbReference type="PROSITE" id="PS50110"/>
    </source>
</evidence>
<evidence type="ECO:0000256" key="6">
    <source>
        <dbReference type="ARBA" id="ARBA00023012"/>
    </source>
</evidence>
<keyword evidence="10" id="KW-0547">Nucleotide-binding</keyword>
<dbReference type="InterPro" id="IPR003661">
    <property type="entry name" value="HisK_dim/P_dom"/>
</dbReference>
<protein>
    <recommendedName>
        <fullName evidence="2">histidine kinase</fullName>
        <ecNumber evidence="2">2.7.13.3</ecNumber>
    </recommendedName>
</protein>
<dbReference type="Proteomes" id="UP001596442">
    <property type="component" value="Unassembled WGS sequence"/>
</dbReference>
<dbReference type="GO" id="GO:0005524">
    <property type="term" value="F:ATP binding"/>
    <property type="evidence" value="ECO:0007669"/>
    <property type="project" value="UniProtKB-KW"/>
</dbReference>
<dbReference type="SMART" id="SM00387">
    <property type="entry name" value="HATPase_c"/>
    <property type="match status" value="1"/>
</dbReference>
<evidence type="ECO:0000256" key="4">
    <source>
        <dbReference type="ARBA" id="ARBA00022679"/>
    </source>
</evidence>
<comment type="catalytic activity">
    <reaction evidence="1">
        <text>ATP + protein L-histidine = ADP + protein N-phospho-L-histidine.</text>
        <dbReference type="EC" id="2.7.13.3"/>
    </reaction>
</comment>
<comment type="caution">
    <text evidence="10">The sequence shown here is derived from an EMBL/GenBank/DDBJ whole genome shotgun (WGS) entry which is preliminary data.</text>
</comment>
<comment type="caution">
    <text evidence="7">Lacks conserved residue(s) required for the propagation of feature annotation.</text>
</comment>
<dbReference type="InterPro" id="IPR005467">
    <property type="entry name" value="His_kinase_dom"/>
</dbReference>
<dbReference type="InterPro" id="IPR036890">
    <property type="entry name" value="HATPase_C_sf"/>
</dbReference>
<dbReference type="GO" id="GO:0000160">
    <property type="term" value="P:phosphorelay signal transduction system"/>
    <property type="evidence" value="ECO:0007669"/>
    <property type="project" value="UniProtKB-KW"/>
</dbReference>
<keyword evidence="4" id="KW-0808">Transferase</keyword>
<sequence>MDPTVDPTVVLVVGEPAGDGASMATGLERADDRLDVHHVPDTSTALSRLGGREYDCIVAADTLPSTDGIDFLETVREREADLPFVLCAEEGSEALAAAAIAAGVTDYVVSGSGVDHAALAERVVDAAKSYRADVYADRRRERLERFVAVVSHDLRSPLNVAQGRLELARGDCESDHLDPAANAVDRSLALIDDLLTLASEGEAVTDPEPIDLRELVEACWETIETNDATLVVETERRIRGDPSRVRQLFENLLGNAVRHGGDGVTVRVGTMQPMFTSTRADDDRPMGVYVADDGPGIPPDERERAFETGFTTAGDGTGFGLDIAREIARAHGWDIRAVESRDGGARFEVTGVDLDG</sequence>
<dbReference type="EC" id="2.7.13.3" evidence="2"/>
<name>A0ABD5S7E9_9EURY</name>
<dbReference type="InterPro" id="IPR001789">
    <property type="entry name" value="Sig_transdc_resp-reg_receiver"/>
</dbReference>
<dbReference type="RefSeq" id="WP_379778913.1">
    <property type="nucleotide sequence ID" value="NZ_JBHSWW010000015.1"/>
</dbReference>
<dbReference type="CDD" id="cd00156">
    <property type="entry name" value="REC"/>
    <property type="match status" value="1"/>
</dbReference>
<keyword evidence="5" id="KW-0418">Kinase</keyword>
<keyword evidence="11" id="KW-1185">Reference proteome</keyword>
<dbReference type="PANTHER" id="PTHR43711">
    <property type="entry name" value="TWO-COMPONENT HISTIDINE KINASE"/>
    <property type="match status" value="1"/>
</dbReference>
<dbReference type="EMBL" id="JBHSWW010000015">
    <property type="protein sequence ID" value="MFC6752326.1"/>
    <property type="molecule type" value="Genomic_DNA"/>
</dbReference>
<dbReference type="PROSITE" id="PS50110">
    <property type="entry name" value="RESPONSE_REGULATORY"/>
    <property type="match status" value="1"/>
</dbReference>
<evidence type="ECO:0000256" key="1">
    <source>
        <dbReference type="ARBA" id="ARBA00000085"/>
    </source>
</evidence>
<accession>A0ABD5S7E9</accession>
<dbReference type="Gene3D" id="3.40.50.2300">
    <property type="match status" value="1"/>
</dbReference>
<dbReference type="SUPFAM" id="SSF47384">
    <property type="entry name" value="Homodimeric domain of signal transducing histidine kinase"/>
    <property type="match status" value="1"/>
</dbReference>
<organism evidence="10 11">
    <name type="scientific">Halorubrum tibetense</name>
    <dbReference type="NCBI Taxonomy" id="175631"/>
    <lineage>
        <taxon>Archaea</taxon>
        <taxon>Methanobacteriati</taxon>
        <taxon>Methanobacteriota</taxon>
        <taxon>Stenosarchaea group</taxon>
        <taxon>Halobacteria</taxon>
        <taxon>Halobacteriales</taxon>
        <taxon>Haloferacaceae</taxon>
        <taxon>Halorubrum</taxon>
    </lineage>
</organism>
<dbReference type="InterPro" id="IPR036097">
    <property type="entry name" value="HisK_dim/P_sf"/>
</dbReference>
<keyword evidence="10" id="KW-0067">ATP-binding</keyword>
<dbReference type="AlphaFoldDB" id="A0ABD5S7E9"/>
<dbReference type="CDD" id="cd00075">
    <property type="entry name" value="HATPase"/>
    <property type="match status" value="1"/>
</dbReference>
<keyword evidence="3" id="KW-0597">Phosphoprotein</keyword>
<dbReference type="CDD" id="cd00082">
    <property type="entry name" value="HisKA"/>
    <property type="match status" value="1"/>
</dbReference>
<dbReference type="Pfam" id="PF02518">
    <property type="entry name" value="HATPase_c"/>
    <property type="match status" value="1"/>
</dbReference>
<dbReference type="InterPro" id="IPR050736">
    <property type="entry name" value="Sensor_HK_Regulatory"/>
</dbReference>
<evidence type="ECO:0000256" key="5">
    <source>
        <dbReference type="ARBA" id="ARBA00022777"/>
    </source>
</evidence>
<evidence type="ECO:0000256" key="7">
    <source>
        <dbReference type="PROSITE-ProRule" id="PRU00169"/>
    </source>
</evidence>
<dbReference type="Gene3D" id="3.30.565.10">
    <property type="entry name" value="Histidine kinase-like ATPase, C-terminal domain"/>
    <property type="match status" value="1"/>
</dbReference>
<evidence type="ECO:0000256" key="2">
    <source>
        <dbReference type="ARBA" id="ARBA00012438"/>
    </source>
</evidence>
<dbReference type="InterPro" id="IPR011006">
    <property type="entry name" value="CheY-like_superfamily"/>
</dbReference>